<accession>A0ABQ6ZCK3</accession>
<keyword evidence="1" id="KW-0732">Signal</keyword>
<evidence type="ECO:0000313" key="4">
    <source>
        <dbReference type="Proteomes" id="UP000781710"/>
    </source>
</evidence>
<dbReference type="EMBL" id="PDWW01000038">
    <property type="protein sequence ID" value="KAF1721423.1"/>
    <property type="molecule type" value="Genomic_DNA"/>
</dbReference>
<feature type="signal peptide" evidence="1">
    <location>
        <begin position="1"/>
        <end position="19"/>
    </location>
</feature>
<dbReference type="InterPro" id="IPR027843">
    <property type="entry name" value="DUF4440"/>
</dbReference>
<dbReference type="Gene3D" id="3.10.450.50">
    <property type="match status" value="1"/>
</dbReference>
<feature type="domain" description="DUF4440" evidence="2">
    <location>
        <begin position="32"/>
        <end position="139"/>
    </location>
</feature>
<name>A0ABQ6ZCK3_9GAMM</name>
<protein>
    <recommendedName>
        <fullName evidence="2">DUF4440 domain-containing protein</fullName>
    </recommendedName>
</protein>
<reference evidence="3 4" key="1">
    <citation type="submission" date="2017-10" db="EMBL/GenBank/DDBJ databases">
        <title>Whole genome sequencing of members of genus Pseudoxanthomonas.</title>
        <authorList>
            <person name="Kumar S."/>
            <person name="Bansal K."/>
            <person name="Kaur A."/>
            <person name="Patil P."/>
            <person name="Sharma S."/>
            <person name="Patil P.B."/>
        </authorList>
    </citation>
    <scope>NUCLEOTIDE SEQUENCE [LARGE SCALE GENOMIC DNA]</scope>
    <source>
        <strain evidence="3 4">DSM 17109</strain>
    </source>
</reference>
<gene>
    <name evidence="3" type="ORF">CSC78_18110</name>
</gene>
<dbReference type="InterPro" id="IPR032710">
    <property type="entry name" value="NTF2-like_dom_sf"/>
</dbReference>
<dbReference type="Proteomes" id="UP000781710">
    <property type="component" value="Unassembled WGS sequence"/>
</dbReference>
<feature type="chain" id="PRO_5046498220" description="DUF4440 domain-containing protein" evidence="1">
    <location>
        <begin position="20"/>
        <end position="154"/>
    </location>
</feature>
<dbReference type="Pfam" id="PF14534">
    <property type="entry name" value="DUF4440"/>
    <property type="match status" value="1"/>
</dbReference>
<dbReference type="CDD" id="cd00531">
    <property type="entry name" value="NTF2_like"/>
    <property type="match status" value="1"/>
</dbReference>
<evidence type="ECO:0000259" key="2">
    <source>
        <dbReference type="Pfam" id="PF14534"/>
    </source>
</evidence>
<proteinExistence type="predicted"/>
<dbReference type="SUPFAM" id="SSF54427">
    <property type="entry name" value="NTF2-like"/>
    <property type="match status" value="1"/>
</dbReference>
<evidence type="ECO:0000256" key="1">
    <source>
        <dbReference type="SAM" id="SignalP"/>
    </source>
</evidence>
<dbReference type="NCBIfam" id="TIGR02246">
    <property type="entry name" value="SgcJ/EcaC family oxidoreductase"/>
    <property type="match status" value="1"/>
</dbReference>
<evidence type="ECO:0000313" key="3">
    <source>
        <dbReference type="EMBL" id="KAF1721423.1"/>
    </source>
</evidence>
<dbReference type="RefSeq" id="WP_162339265.1">
    <property type="nucleotide sequence ID" value="NZ_JBHSRQ010000012.1"/>
</dbReference>
<organism evidence="3 4">
    <name type="scientific">Pseudoxanthomonas japonensis</name>
    <dbReference type="NCBI Taxonomy" id="69284"/>
    <lineage>
        <taxon>Bacteria</taxon>
        <taxon>Pseudomonadati</taxon>
        <taxon>Pseudomonadota</taxon>
        <taxon>Gammaproteobacteria</taxon>
        <taxon>Lysobacterales</taxon>
        <taxon>Lysobacteraceae</taxon>
        <taxon>Pseudoxanthomonas</taxon>
    </lineage>
</organism>
<keyword evidence="4" id="KW-1185">Reference proteome</keyword>
<dbReference type="InterPro" id="IPR011944">
    <property type="entry name" value="Steroid_delta5-4_isomerase"/>
</dbReference>
<comment type="caution">
    <text evidence="3">The sequence shown here is derived from an EMBL/GenBank/DDBJ whole genome shotgun (WGS) entry which is preliminary data.</text>
</comment>
<sequence length="154" mass="16594">MKTFALFTLLAASIAAAQAEDRVAAGPESLSDGFVAAWNSHDAKEFEQLFTTDAYWVPTVDSRLDGRAAVVADLDRAHRSWARHTTLAIDRVSVTSREIAPGVAVVLFHAPFRQTDGTLTSPGNAVMLVAVKEDSTWRIASGQITKPGETVTPR</sequence>